<name>A0AAJ0APD9_9PEZI</name>
<keyword evidence="3" id="KW-1185">Reference proteome</keyword>
<dbReference type="EMBL" id="JAHMHR010000013">
    <property type="protein sequence ID" value="KAK1687944.1"/>
    <property type="molecule type" value="Genomic_DNA"/>
</dbReference>
<dbReference type="AlphaFoldDB" id="A0AAJ0APD9"/>
<feature type="compositionally biased region" description="Polar residues" evidence="1">
    <location>
        <begin position="61"/>
        <end position="83"/>
    </location>
</feature>
<gene>
    <name evidence="2" type="ORF">BDP55DRAFT_726841</name>
</gene>
<organism evidence="2 3">
    <name type="scientific">Colletotrichum godetiae</name>
    <dbReference type="NCBI Taxonomy" id="1209918"/>
    <lineage>
        <taxon>Eukaryota</taxon>
        <taxon>Fungi</taxon>
        <taxon>Dikarya</taxon>
        <taxon>Ascomycota</taxon>
        <taxon>Pezizomycotina</taxon>
        <taxon>Sordariomycetes</taxon>
        <taxon>Hypocreomycetidae</taxon>
        <taxon>Glomerellales</taxon>
        <taxon>Glomerellaceae</taxon>
        <taxon>Colletotrichum</taxon>
        <taxon>Colletotrichum acutatum species complex</taxon>
    </lineage>
</organism>
<protein>
    <submittedName>
        <fullName evidence="2">Uncharacterized protein</fullName>
    </submittedName>
</protein>
<feature type="region of interest" description="Disordered" evidence="1">
    <location>
        <begin position="1"/>
        <end position="25"/>
    </location>
</feature>
<feature type="region of interest" description="Disordered" evidence="1">
    <location>
        <begin position="41"/>
        <end position="83"/>
    </location>
</feature>
<proteinExistence type="predicted"/>
<evidence type="ECO:0000313" key="2">
    <source>
        <dbReference type="EMBL" id="KAK1687944.1"/>
    </source>
</evidence>
<evidence type="ECO:0000313" key="3">
    <source>
        <dbReference type="Proteomes" id="UP001224890"/>
    </source>
</evidence>
<accession>A0AAJ0APD9</accession>
<reference evidence="2" key="1">
    <citation type="submission" date="2021-06" db="EMBL/GenBank/DDBJ databases">
        <title>Comparative genomics, transcriptomics and evolutionary studies reveal genomic signatures of adaptation to plant cell wall in hemibiotrophic fungi.</title>
        <authorList>
            <consortium name="DOE Joint Genome Institute"/>
            <person name="Baroncelli R."/>
            <person name="Diaz J.F."/>
            <person name="Benocci T."/>
            <person name="Peng M."/>
            <person name="Battaglia E."/>
            <person name="Haridas S."/>
            <person name="Andreopoulos W."/>
            <person name="Labutti K."/>
            <person name="Pangilinan J."/>
            <person name="Floch G.L."/>
            <person name="Makela M.R."/>
            <person name="Henrissat B."/>
            <person name="Grigoriev I.V."/>
            <person name="Crouch J.A."/>
            <person name="De Vries R.P."/>
            <person name="Sukno S.A."/>
            <person name="Thon M.R."/>
        </authorList>
    </citation>
    <scope>NUCLEOTIDE SEQUENCE</scope>
    <source>
        <strain evidence="2">CBS 193.32</strain>
    </source>
</reference>
<dbReference type="Proteomes" id="UP001224890">
    <property type="component" value="Unassembled WGS sequence"/>
</dbReference>
<dbReference type="RefSeq" id="XP_060431639.1">
    <property type="nucleotide sequence ID" value="XM_060579203.1"/>
</dbReference>
<comment type="caution">
    <text evidence="2">The sequence shown here is derived from an EMBL/GenBank/DDBJ whole genome shotgun (WGS) entry which is preliminary data.</text>
</comment>
<evidence type="ECO:0000256" key="1">
    <source>
        <dbReference type="SAM" id="MobiDB-lite"/>
    </source>
</evidence>
<dbReference type="GeneID" id="85463729"/>
<sequence length="83" mass="9395">MCANGHASAHPRYRSNYPLAPLRPPANKVLMKPWERRFATLAHTGKRGHEERATSRRQKKNCATQASRAPQLSTTTPPGWSRF</sequence>